<organism evidence="2">
    <name type="scientific">bioreactor metagenome</name>
    <dbReference type="NCBI Taxonomy" id="1076179"/>
    <lineage>
        <taxon>unclassified sequences</taxon>
        <taxon>metagenomes</taxon>
        <taxon>ecological metagenomes</taxon>
    </lineage>
</organism>
<dbReference type="AlphaFoldDB" id="A0A645HCU5"/>
<proteinExistence type="predicted"/>
<evidence type="ECO:0000256" key="1">
    <source>
        <dbReference type="SAM" id="MobiDB-lite"/>
    </source>
</evidence>
<sequence length="113" mass="12369">MGLVAQGIALFALRADVQKAHPGLFHTHDPPSVKAPQKRELQQIFRCAFCVGSGVAQHGPTAQHRDLRAQRRPANAPDALHHQRSPREQRAGGAGGYHRLRPALLDGQRALDH</sequence>
<gene>
    <name evidence="2" type="ORF">SDC9_184363</name>
</gene>
<feature type="compositionally biased region" description="Basic and acidic residues" evidence="1">
    <location>
        <begin position="79"/>
        <end position="90"/>
    </location>
</feature>
<evidence type="ECO:0000313" key="2">
    <source>
        <dbReference type="EMBL" id="MPN36851.1"/>
    </source>
</evidence>
<protein>
    <submittedName>
        <fullName evidence="2">Uncharacterized protein</fullName>
    </submittedName>
</protein>
<dbReference type="EMBL" id="VSSQ01091223">
    <property type="protein sequence ID" value="MPN36851.1"/>
    <property type="molecule type" value="Genomic_DNA"/>
</dbReference>
<comment type="caution">
    <text evidence="2">The sequence shown here is derived from an EMBL/GenBank/DDBJ whole genome shotgun (WGS) entry which is preliminary data.</text>
</comment>
<accession>A0A645HCU5</accession>
<name>A0A645HCU5_9ZZZZ</name>
<feature type="region of interest" description="Disordered" evidence="1">
    <location>
        <begin position="56"/>
        <end position="113"/>
    </location>
</feature>
<reference evidence="2" key="1">
    <citation type="submission" date="2019-08" db="EMBL/GenBank/DDBJ databases">
        <authorList>
            <person name="Kucharzyk K."/>
            <person name="Murdoch R.W."/>
            <person name="Higgins S."/>
            <person name="Loffler F."/>
        </authorList>
    </citation>
    <scope>NUCLEOTIDE SEQUENCE</scope>
</reference>